<dbReference type="Proteomes" id="UP001211065">
    <property type="component" value="Unassembled WGS sequence"/>
</dbReference>
<dbReference type="AlphaFoldDB" id="A0AAD5U7B4"/>
<dbReference type="GO" id="GO:0004519">
    <property type="term" value="F:endonuclease activity"/>
    <property type="evidence" value="ECO:0007669"/>
    <property type="project" value="InterPro"/>
</dbReference>
<dbReference type="PANTHER" id="PTHR36181">
    <property type="entry name" value="INTRON-ENCODED ENDONUCLEASE AI3-RELATED"/>
    <property type="match status" value="1"/>
</dbReference>
<organism evidence="2 3">
    <name type="scientific">Clydaea vesicula</name>
    <dbReference type="NCBI Taxonomy" id="447962"/>
    <lineage>
        <taxon>Eukaryota</taxon>
        <taxon>Fungi</taxon>
        <taxon>Fungi incertae sedis</taxon>
        <taxon>Chytridiomycota</taxon>
        <taxon>Chytridiomycota incertae sedis</taxon>
        <taxon>Chytridiomycetes</taxon>
        <taxon>Lobulomycetales</taxon>
        <taxon>Lobulomycetaceae</taxon>
        <taxon>Clydaea</taxon>
    </lineage>
</organism>
<evidence type="ECO:0000313" key="3">
    <source>
        <dbReference type="Proteomes" id="UP001211065"/>
    </source>
</evidence>
<protein>
    <recommendedName>
        <fullName evidence="1">Homing endonuclease LAGLIDADG domain-containing protein</fullName>
    </recommendedName>
</protein>
<keyword evidence="3" id="KW-1185">Reference proteome</keyword>
<dbReference type="EMBL" id="JADGJW010000022">
    <property type="protein sequence ID" value="KAJ3227106.1"/>
    <property type="molecule type" value="Genomic_DNA"/>
</dbReference>
<dbReference type="PANTHER" id="PTHR36181:SF3">
    <property type="entry name" value="INTRON-ENCODED DNA ENDONUCLEASE AI5 BETA"/>
    <property type="match status" value="1"/>
</dbReference>
<proteinExistence type="predicted"/>
<evidence type="ECO:0000259" key="1">
    <source>
        <dbReference type="Pfam" id="PF00961"/>
    </source>
</evidence>
<dbReference type="InterPro" id="IPR004860">
    <property type="entry name" value="LAGLIDADG_dom"/>
</dbReference>
<dbReference type="InterPro" id="IPR051289">
    <property type="entry name" value="LAGLIDADG_Endonuclease"/>
</dbReference>
<gene>
    <name evidence="2" type="ORF">HK099_003325</name>
</gene>
<dbReference type="InterPro" id="IPR027434">
    <property type="entry name" value="Homing_endonucl"/>
</dbReference>
<dbReference type="Pfam" id="PF00961">
    <property type="entry name" value="LAGLIDADG_1"/>
    <property type="match status" value="1"/>
</dbReference>
<dbReference type="Gene3D" id="3.10.28.10">
    <property type="entry name" value="Homing endonucleases"/>
    <property type="match status" value="2"/>
</dbReference>
<dbReference type="GO" id="GO:0005739">
    <property type="term" value="C:mitochondrion"/>
    <property type="evidence" value="ECO:0007669"/>
    <property type="project" value="UniProtKB-ARBA"/>
</dbReference>
<accession>A0AAD5U7B4</accession>
<sequence length="270" mass="31287">MYLYVLNFTVTSSDETPQIMNENVKEISVHVPKHKKPDNQEDFGHYLAGLIDGDGWFSNNTANLVLHELDYSLAYYVKKRIGYGIVSKLKTKNSIFYSIKKREGLLKFLTFINGKLRTQEKCNYIQKHLLEVDEDSFGLNDNFTINSVDNLNNYWLAGFIDSCGSFQLETEEYPQPKGDTLMKVRLVLKLSHKTPSVFDAIKSRLGGNITHDKETDTYYFATSTFESAKKVVEYINKYHILSSKYVDYVKWRKSYILVQNDFNVILSIDE</sequence>
<name>A0AAD5U7B4_9FUNG</name>
<reference evidence="2" key="1">
    <citation type="submission" date="2020-05" db="EMBL/GenBank/DDBJ databases">
        <title>Phylogenomic resolution of chytrid fungi.</title>
        <authorList>
            <person name="Stajich J.E."/>
            <person name="Amses K."/>
            <person name="Simmons R."/>
            <person name="Seto K."/>
            <person name="Myers J."/>
            <person name="Bonds A."/>
            <person name="Quandt C.A."/>
            <person name="Barry K."/>
            <person name="Liu P."/>
            <person name="Grigoriev I."/>
            <person name="Longcore J.E."/>
            <person name="James T.Y."/>
        </authorList>
    </citation>
    <scope>NUCLEOTIDE SEQUENCE</scope>
    <source>
        <strain evidence="2">JEL0476</strain>
    </source>
</reference>
<comment type="caution">
    <text evidence="2">The sequence shown here is derived from an EMBL/GenBank/DDBJ whole genome shotgun (WGS) entry which is preliminary data.</text>
</comment>
<dbReference type="SUPFAM" id="SSF55608">
    <property type="entry name" value="Homing endonucleases"/>
    <property type="match status" value="2"/>
</dbReference>
<evidence type="ECO:0000313" key="2">
    <source>
        <dbReference type="EMBL" id="KAJ3227106.1"/>
    </source>
</evidence>
<feature type="domain" description="Homing endonuclease LAGLIDADG" evidence="1">
    <location>
        <begin position="156"/>
        <end position="254"/>
    </location>
</feature>